<proteinExistence type="predicted"/>
<dbReference type="EMBL" id="PFGP01000079">
    <property type="protein sequence ID" value="PIW66430.1"/>
    <property type="molecule type" value="Genomic_DNA"/>
</dbReference>
<sequence length="76" mass="8641">MAVRYALVHREGYLETELVEEKEELDKIPHNPGLKLVRSFSAQECPRKDIMCVAKFGPIDVYEVVAPTPNISLDKI</sequence>
<evidence type="ECO:0000313" key="2">
    <source>
        <dbReference type="Proteomes" id="UP000231267"/>
    </source>
</evidence>
<reference evidence="1 2" key="1">
    <citation type="submission" date="2017-09" db="EMBL/GenBank/DDBJ databases">
        <title>Depth-based differentiation of microbial function through sediment-hosted aquifers and enrichment of novel symbionts in the deep terrestrial subsurface.</title>
        <authorList>
            <person name="Probst A.J."/>
            <person name="Ladd B."/>
            <person name="Jarett J.K."/>
            <person name="Geller-Mcgrath D.E."/>
            <person name="Sieber C.M."/>
            <person name="Emerson J.B."/>
            <person name="Anantharaman K."/>
            <person name="Thomas B.C."/>
            <person name="Malmstrom R."/>
            <person name="Stieglmeier M."/>
            <person name="Klingl A."/>
            <person name="Woyke T."/>
            <person name="Ryan C.M."/>
            <person name="Banfield J.F."/>
        </authorList>
    </citation>
    <scope>NUCLEOTIDE SEQUENCE [LARGE SCALE GENOMIC DNA]</scope>
    <source>
        <strain evidence="1">CG12_big_fil_rev_8_21_14_0_65_43_15</strain>
    </source>
</reference>
<dbReference type="Proteomes" id="UP000231267">
    <property type="component" value="Unassembled WGS sequence"/>
</dbReference>
<accession>A0A2J0LK63</accession>
<dbReference type="AlphaFoldDB" id="A0A2J0LK63"/>
<comment type="caution">
    <text evidence="1">The sequence shown here is derived from an EMBL/GenBank/DDBJ whole genome shotgun (WGS) entry which is preliminary data.</text>
</comment>
<evidence type="ECO:0000313" key="1">
    <source>
        <dbReference type="EMBL" id="PIW66430.1"/>
    </source>
</evidence>
<protein>
    <submittedName>
        <fullName evidence="1">Uncharacterized protein</fullName>
    </submittedName>
</protein>
<gene>
    <name evidence="1" type="ORF">COW11_03360</name>
</gene>
<name>A0A2J0LK63_9BACT</name>
<organism evidence="1 2">
    <name type="scientific">Candidatus Taenaricola geysiri</name>
    <dbReference type="NCBI Taxonomy" id="1974752"/>
    <lineage>
        <taxon>Bacteria</taxon>
        <taxon>Pseudomonadati</taxon>
        <taxon>Candidatus Omnitrophota</taxon>
        <taxon>Candidatus Taenaricola</taxon>
    </lineage>
</organism>